<accession>A0A9W6UHL0</accession>
<keyword evidence="4" id="KW-1185">Reference proteome</keyword>
<evidence type="ECO:0008006" key="5">
    <source>
        <dbReference type="Google" id="ProtNLM"/>
    </source>
</evidence>
<dbReference type="Proteomes" id="UP001165092">
    <property type="component" value="Unassembled WGS sequence"/>
</dbReference>
<feature type="compositionally biased region" description="Basic and acidic residues" evidence="1">
    <location>
        <begin position="157"/>
        <end position="186"/>
    </location>
</feature>
<name>A0A9W6UHL0_9ACTN</name>
<evidence type="ECO:0000256" key="1">
    <source>
        <dbReference type="SAM" id="MobiDB-lite"/>
    </source>
</evidence>
<evidence type="ECO:0000313" key="4">
    <source>
        <dbReference type="Proteomes" id="UP001165092"/>
    </source>
</evidence>
<keyword evidence="2" id="KW-1133">Transmembrane helix</keyword>
<dbReference type="EMBL" id="BSQG01000005">
    <property type="protein sequence ID" value="GLU48976.1"/>
    <property type="molecule type" value="Genomic_DNA"/>
</dbReference>
<evidence type="ECO:0000256" key="2">
    <source>
        <dbReference type="SAM" id="Phobius"/>
    </source>
</evidence>
<keyword evidence="2" id="KW-0472">Membrane</keyword>
<gene>
    <name evidence="3" type="ORF">Nans01_33270</name>
</gene>
<proteinExistence type="predicted"/>
<feature type="transmembrane region" description="Helical" evidence="2">
    <location>
        <begin position="30"/>
        <end position="51"/>
    </location>
</feature>
<feature type="region of interest" description="Disordered" evidence="1">
    <location>
        <begin position="154"/>
        <end position="186"/>
    </location>
</feature>
<dbReference type="Gene3D" id="1.25.40.10">
    <property type="entry name" value="Tetratricopeptide repeat domain"/>
    <property type="match status" value="1"/>
</dbReference>
<sequence>MKLALLLTRSGQIAIGLALGWVLWESGRPFLGVALALAVAVIIPGVTWWLFERRPPPPSGAALAKEISRDELLLGHHEELLGQAHPETLTSRNNLAFDYVLAGRLSEAIRHYEVALTFAIHVQGPHHPETLTVRRNLADAYRRADRPLAAACLDTGPRTDLRGGPEREGPPQESDVARSCEVARSR</sequence>
<keyword evidence="2" id="KW-0812">Transmembrane</keyword>
<dbReference type="RefSeq" id="WP_285760434.1">
    <property type="nucleotide sequence ID" value="NZ_BSQG01000005.1"/>
</dbReference>
<dbReference type="Pfam" id="PF13374">
    <property type="entry name" value="TPR_10"/>
    <property type="match status" value="1"/>
</dbReference>
<dbReference type="InterPro" id="IPR011990">
    <property type="entry name" value="TPR-like_helical_dom_sf"/>
</dbReference>
<reference evidence="3" key="1">
    <citation type="submission" date="2023-02" db="EMBL/GenBank/DDBJ databases">
        <title>Nocardiopsis ansamitocini NBRC 112285.</title>
        <authorList>
            <person name="Ichikawa N."/>
            <person name="Sato H."/>
            <person name="Tonouchi N."/>
        </authorList>
    </citation>
    <scope>NUCLEOTIDE SEQUENCE</scope>
    <source>
        <strain evidence="3">NBRC 112285</strain>
    </source>
</reference>
<dbReference type="AlphaFoldDB" id="A0A9W6UHL0"/>
<evidence type="ECO:0000313" key="3">
    <source>
        <dbReference type="EMBL" id="GLU48976.1"/>
    </source>
</evidence>
<dbReference type="SUPFAM" id="SSF48452">
    <property type="entry name" value="TPR-like"/>
    <property type="match status" value="1"/>
</dbReference>
<comment type="caution">
    <text evidence="3">The sequence shown here is derived from an EMBL/GenBank/DDBJ whole genome shotgun (WGS) entry which is preliminary data.</text>
</comment>
<protein>
    <recommendedName>
        <fullName evidence="5">Tetratricopeptide repeat protein</fullName>
    </recommendedName>
</protein>
<organism evidence="3 4">
    <name type="scientific">Nocardiopsis ansamitocini</name>
    <dbReference type="NCBI Taxonomy" id="1670832"/>
    <lineage>
        <taxon>Bacteria</taxon>
        <taxon>Bacillati</taxon>
        <taxon>Actinomycetota</taxon>
        <taxon>Actinomycetes</taxon>
        <taxon>Streptosporangiales</taxon>
        <taxon>Nocardiopsidaceae</taxon>
        <taxon>Nocardiopsis</taxon>
    </lineage>
</organism>